<dbReference type="GeneID" id="24566369"/>
<dbReference type="RefSeq" id="XP_012770014.1">
    <property type="nucleotide sequence ID" value="XM_012914560.1"/>
</dbReference>
<keyword evidence="11 14" id="KW-0413">Isomerase</keyword>
<evidence type="ECO:0000256" key="13">
    <source>
        <dbReference type="ARBA" id="ARBA00066165"/>
    </source>
</evidence>
<dbReference type="InterPro" id="IPR051370">
    <property type="entry name" value="PPIase_Pin1"/>
</dbReference>
<dbReference type="PANTHER" id="PTHR10657">
    <property type="entry name" value="PEPTIDYL-PROLYL CIS-TRANS ISOMERASE"/>
    <property type="match status" value="1"/>
</dbReference>
<dbReference type="OrthoDB" id="2530521at2759"/>
<dbReference type="Proteomes" id="UP000033188">
    <property type="component" value="Chromosome 4"/>
</dbReference>
<evidence type="ECO:0000256" key="5">
    <source>
        <dbReference type="ARBA" id="ARBA00022525"/>
    </source>
</evidence>
<organism evidence="18 19">
    <name type="scientific">Babesia bigemina</name>
    <dbReference type="NCBI Taxonomy" id="5866"/>
    <lineage>
        <taxon>Eukaryota</taxon>
        <taxon>Sar</taxon>
        <taxon>Alveolata</taxon>
        <taxon>Apicomplexa</taxon>
        <taxon>Aconoidasida</taxon>
        <taxon>Piroplasmida</taxon>
        <taxon>Babesiidae</taxon>
        <taxon>Babesia</taxon>
    </lineage>
</organism>
<evidence type="ECO:0000256" key="7">
    <source>
        <dbReference type="ARBA" id="ARBA00022729"/>
    </source>
</evidence>
<keyword evidence="10" id="KW-1035">Host cytoplasm</keyword>
<proteinExistence type="predicted"/>
<evidence type="ECO:0000313" key="19">
    <source>
        <dbReference type="Proteomes" id="UP000033188"/>
    </source>
</evidence>
<dbReference type="FunFam" id="3.10.50.40:FF:000010">
    <property type="entry name" value="Peptidyl-prolyl cis-trans isomerase Pin1"/>
    <property type="match status" value="1"/>
</dbReference>
<evidence type="ECO:0000256" key="6">
    <source>
        <dbReference type="ARBA" id="ARBA00022562"/>
    </source>
</evidence>
<evidence type="ECO:0000256" key="14">
    <source>
        <dbReference type="PROSITE-ProRule" id="PRU00278"/>
    </source>
</evidence>
<evidence type="ECO:0000259" key="17">
    <source>
        <dbReference type="PROSITE" id="PS50198"/>
    </source>
</evidence>
<dbReference type="Pfam" id="PF00639">
    <property type="entry name" value="Rotamase"/>
    <property type="match status" value="1"/>
</dbReference>
<evidence type="ECO:0000256" key="15">
    <source>
        <dbReference type="RuleBase" id="RU363014"/>
    </source>
</evidence>
<comment type="catalytic activity">
    <reaction evidence="1 15">
        <text>[protein]-peptidylproline (omega=180) = [protein]-peptidylproline (omega=0)</text>
        <dbReference type="Rhea" id="RHEA:16237"/>
        <dbReference type="Rhea" id="RHEA-COMP:10747"/>
        <dbReference type="Rhea" id="RHEA-COMP:10748"/>
        <dbReference type="ChEBI" id="CHEBI:83833"/>
        <dbReference type="ChEBI" id="CHEBI:83834"/>
        <dbReference type="EC" id="5.2.1.8"/>
    </reaction>
</comment>
<dbReference type="GO" id="GO:0005829">
    <property type="term" value="C:cytosol"/>
    <property type="evidence" value="ECO:0007669"/>
    <property type="project" value="TreeGrafter"/>
</dbReference>
<accession>A0A061DBC8</accession>
<feature type="domain" description="PpiC" evidence="17">
    <location>
        <begin position="63"/>
        <end position="178"/>
    </location>
</feature>
<evidence type="ECO:0000256" key="16">
    <source>
        <dbReference type="SAM" id="Coils"/>
    </source>
</evidence>
<keyword evidence="9 14" id="KW-0697">Rotamase</keyword>
<evidence type="ECO:0000256" key="10">
    <source>
        <dbReference type="ARBA" id="ARBA00023200"/>
    </source>
</evidence>
<reference evidence="19" key="1">
    <citation type="journal article" date="2014" name="Nucleic Acids Res.">
        <title>The evolutionary dynamics of variant antigen genes in Babesia reveal a history of genomic innovation underlying host-parasite interaction.</title>
        <authorList>
            <person name="Jackson A.P."/>
            <person name="Otto T.D."/>
            <person name="Darby A."/>
            <person name="Ramaprasad A."/>
            <person name="Xia D."/>
            <person name="Echaide I.E."/>
            <person name="Farber M."/>
            <person name="Gahlot S."/>
            <person name="Gamble J."/>
            <person name="Gupta D."/>
            <person name="Gupta Y."/>
            <person name="Jackson L."/>
            <person name="Malandrin L."/>
            <person name="Malas T.B."/>
            <person name="Moussa E."/>
            <person name="Nair M."/>
            <person name="Reid A.J."/>
            <person name="Sanders M."/>
            <person name="Sharma J."/>
            <person name="Tracey A."/>
            <person name="Quail M.A."/>
            <person name="Weir W."/>
            <person name="Wastling J.M."/>
            <person name="Hall N."/>
            <person name="Willadsen P."/>
            <person name="Lingelbach K."/>
            <person name="Shiels B."/>
            <person name="Tait A."/>
            <person name="Berriman M."/>
            <person name="Allred D.R."/>
            <person name="Pain A."/>
        </authorList>
    </citation>
    <scope>NUCLEOTIDE SEQUENCE [LARGE SCALE GENOMIC DNA]</scope>
    <source>
        <strain evidence="19">Bond</strain>
    </source>
</reference>
<dbReference type="AlphaFoldDB" id="A0A061DBC8"/>
<dbReference type="VEuPathDB" id="PiroplasmaDB:BBBOND_0403160"/>
<dbReference type="SUPFAM" id="SSF54534">
    <property type="entry name" value="FKBP-like"/>
    <property type="match status" value="1"/>
</dbReference>
<keyword evidence="8" id="KW-0843">Virulence</keyword>
<name>A0A061DBC8_BABBI</name>
<evidence type="ECO:0000256" key="3">
    <source>
        <dbReference type="ARBA" id="ARBA00004192"/>
    </source>
</evidence>
<dbReference type="GO" id="GO:0030430">
    <property type="term" value="C:host cell cytoplasm"/>
    <property type="evidence" value="ECO:0007669"/>
    <property type="project" value="UniProtKB-SubCell"/>
</dbReference>
<evidence type="ECO:0000256" key="12">
    <source>
        <dbReference type="ARBA" id="ARBA00054022"/>
    </source>
</evidence>
<dbReference type="InterPro" id="IPR000297">
    <property type="entry name" value="PPIase_PpiC"/>
</dbReference>
<dbReference type="InterPro" id="IPR046357">
    <property type="entry name" value="PPIase_dom_sf"/>
</dbReference>
<dbReference type="PROSITE" id="PS50198">
    <property type="entry name" value="PPIC_PPIASE_2"/>
    <property type="match status" value="1"/>
</dbReference>
<dbReference type="KEGG" id="bbig:BBBOND_0403160"/>
<dbReference type="EC" id="5.2.1.8" evidence="15"/>
<evidence type="ECO:0000256" key="2">
    <source>
        <dbReference type="ARBA" id="ARBA00004147"/>
    </source>
</evidence>
<dbReference type="GO" id="GO:0005634">
    <property type="term" value="C:nucleus"/>
    <property type="evidence" value="ECO:0007669"/>
    <property type="project" value="TreeGrafter"/>
</dbReference>
<dbReference type="EMBL" id="LK391710">
    <property type="protein sequence ID" value="CDR97828.1"/>
    <property type="molecule type" value="Genomic_DNA"/>
</dbReference>
<feature type="coiled-coil region" evidence="16">
    <location>
        <begin position="87"/>
        <end position="114"/>
    </location>
</feature>
<evidence type="ECO:0000313" key="18">
    <source>
        <dbReference type="EMBL" id="CDR97828.1"/>
    </source>
</evidence>
<evidence type="ECO:0000256" key="4">
    <source>
        <dbReference type="ARBA" id="ARBA00004613"/>
    </source>
</evidence>
<dbReference type="STRING" id="5866.A0A061DBC8"/>
<comment type="function">
    <text evidence="12">Peptidyl-prolyl cis/trans isomerase (PPIase) that acts as a key virulence factor by promoting host leukocyte transformation. Binds to and isomerizes specific phosphorylated Ser/Thr-Pro (pSer/Thr-Pro) motifs in a subset of proteins, resulting in conformational changes in the proteins. Promotes host leukocyte transformation by binding to phosphorylated host FBXW7, disrupting dimerization and promoting FBXW7 autoubiquitination and subsequent degradation. Degradation of host FBXW7, leads to stabilization of JUN, which promotes cell transformation.</text>
</comment>
<sequence>MRNFLRSLPHVWSQTAGLNYLLVAVRYMSNRRRRLLNGTDYLKSKSGYAGRVTMPNMMREMVPTKVRCAHILLKHKGSRNPINRNTNQRITRTKEEAIAEMTRHREEIMAAEIRDREFRKKATNISECTSAQNGGDLGFFTRNEMQGPFSTAAFLLAVGEVSGLVHTESGIHLIYRIA</sequence>
<gene>
    <name evidence="18" type="ORF">BBBOND_0403160</name>
</gene>
<keyword evidence="5" id="KW-0964">Secreted</keyword>
<evidence type="ECO:0000256" key="8">
    <source>
        <dbReference type="ARBA" id="ARBA00023026"/>
    </source>
</evidence>
<dbReference type="Gene3D" id="3.10.50.40">
    <property type="match status" value="1"/>
</dbReference>
<comment type="subunit">
    <text evidence="13">Interacts with host FBXW7; leading to FBXW7 autoubiquitination and subsequent degradation.</text>
</comment>
<dbReference type="PANTHER" id="PTHR10657:SF4">
    <property type="entry name" value="PEPTIDYL-PROLYL CIS-TRANS ISOMERASE-RELATED"/>
    <property type="match status" value="1"/>
</dbReference>
<evidence type="ECO:0000256" key="11">
    <source>
        <dbReference type="ARBA" id="ARBA00023235"/>
    </source>
</evidence>
<comment type="subcellular location">
    <subcellularLocation>
        <location evidence="3">Host cytoplasm</location>
    </subcellularLocation>
    <subcellularLocation>
        <location evidence="2">Host nucleus</location>
    </subcellularLocation>
    <subcellularLocation>
        <location evidence="4">Secreted</location>
    </subcellularLocation>
</comment>
<keyword evidence="6" id="KW-1048">Host nucleus</keyword>
<dbReference type="GO" id="GO:0003755">
    <property type="term" value="F:peptidyl-prolyl cis-trans isomerase activity"/>
    <property type="evidence" value="ECO:0007669"/>
    <property type="project" value="UniProtKB-UniRule"/>
</dbReference>
<dbReference type="OMA" id="CTSAQNG"/>
<evidence type="ECO:0000256" key="1">
    <source>
        <dbReference type="ARBA" id="ARBA00000971"/>
    </source>
</evidence>
<dbReference type="GO" id="GO:0042025">
    <property type="term" value="C:host cell nucleus"/>
    <property type="evidence" value="ECO:0007669"/>
    <property type="project" value="UniProtKB-SubCell"/>
</dbReference>
<protein>
    <recommendedName>
        <fullName evidence="15">Peptidyl-prolyl cis-trans isomerase</fullName>
        <ecNumber evidence="15">5.2.1.8</ecNumber>
    </recommendedName>
</protein>
<keyword evidence="7" id="KW-0732">Signal</keyword>
<evidence type="ECO:0000256" key="9">
    <source>
        <dbReference type="ARBA" id="ARBA00023110"/>
    </source>
</evidence>
<dbReference type="GO" id="GO:0005576">
    <property type="term" value="C:extracellular region"/>
    <property type="evidence" value="ECO:0007669"/>
    <property type="project" value="UniProtKB-SubCell"/>
</dbReference>
<keyword evidence="16" id="KW-0175">Coiled coil</keyword>
<keyword evidence="19" id="KW-1185">Reference proteome</keyword>